<proteinExistence type="predicted"/>
<gene>
    <name evidence="1" type="ORF">BKA67DRAFT_665081</name>
</gene>
<comment type="caution">
    <text evidence="1">The sequence shown here is derived from an EMBL/GenBank/DDBJ whole genome shotgun (WGS) entry which is preliminary data.</text>
</comment>
<protein>
    <submittedName>
        <fullName evidence="1">Uncharacterized protein</fullName>
    </submittedName>
</protein>
<name>A0A9P8RIC5_9PEZI</name>
<dbReference type="Proteomes" id="UP000758603">
    <property type="component" value="Unassembled WGS sequence"/>
</dbReference>
<organism evidence="1 2">
    <name type="scientific">Truncatella angustata</name>
    <dbReference type="NCBI Taxonomy" id="152316"/>
    <lineage>
        <taxon>Eukaryota</taxon>
        <taxon>Fungi</taxon>
        <taxon>Dikarya</taxon>
        <taxon>Ascomycota</taxon>
        <taxon>Pezizomycotina</taxon>
        <taxon>Sordariomycetes</taxon>
        <taxon>Xylariomycetidae</taxon>
        <taxon>Amphisphaeriales</taxon>
        <taxon>Sporocadaceae</taxon>
        <taxon>Truncatella</taxon>
    </lineage>
</organism>
<dbReference type="AlphaFoldDB" id="A0A9P8RIC5"/>
<keyword evidence="2" id="KW-1185">Reference proteome</keyword>
<dbReference type="EMBL" id="JAGPXC010000013">
    <property type="protein sequence ID" value="KAH6643255.1"/>
    <property type="molecule type" value="Genomic_DNA"/>
</dbReference>
<accession>A0A9P8RIC5</accession>
<dbReference type="RefSeq" id="XP_045951185.1">
    <property type="nucleotide sequence ID" value="XM_046108497.1"/>
</dbReference>
<reference evidence="1" key="1">
    <citation type="journal article" date="2021" name="Nat. Commun.">
        <title>Genetic determinants of endophytism in the Arabidopsis root mycobiome.</title>
        <authorList>
            <person name="Mesny F."/>
            <person name="Miyauchi S."/>
            <person name="Thiergart T."/>
            <person name="Pickel B."/>
            <person name="Atanasova L."/>
            <person name="Karlsson M."/>
            <person name="Huettel B."/>
            <person name="Barry K.W."/>
            <person name="Haridas S."/>
            <person name="Chen C."/>
            <person name="Bauer D."/>
            <person name="Andreopoulos W."/>
            <person name="Pangilinan J."/>
            <person name="LaButti K."/>
            <person name="Riley R."/>
            <person name="Lipzen A."/>
            <person name="Clum A."/>
            <person name="Drula E."/>
            <person name="Henrissat B."/>
            <person name="Kohler A."/>
            <person name="Grigoriev I.V."/>
            <person name="Martin F.M."/>
            <person name="Hacquard S."/>
        </authorList>
    </citation>
    <scope>NUCLEOTIDE SEQUENCE</scope>
    <source>
        <strain evidence="1">MPI-SDFR-AT-0073</strain>
    </source>
</reference>
<sequence>MHDRRQRFHILSESVKADDATTTLAILDTDTQHKLSLSGPASYLDVAGDSYRWVEIMTKYMNYLSPRVEAITINERGLLTSVSSIPSDDDLDDEDFWDRARTNLEQQKASNHCPSDSDASLKKNITLAEEAVDSLRRRDMDWMTEASGDKIERG</sequence>
<evidence type="ECO:0000313" key="2">
    <source>
        <dbReference type="Proteomes" id="UP000758603"/>
    </source>
</evidence>
<dbReference type="GeneID" id="70137388"/>
<evidence type="ECO:0000313" key="1">
    <source>
        <dbReference type="EMBL" id="KAH6643255.1"/>
    </source>
</evidence>